<proteinExistence type="inferred from homology"/>
<evidence type="ECO:0000259" key="12">
    <source>
        <dbReference type="Pfam" id="PF20644"/>
    </source>
</evidence>
<dbReference type="EMBL" id="KZ613913">
    <property type="protein sequence ID" value="PMD50331.1"/>
    <property type="molecule type" value="Genomic_DNA"/>
</dbReference>
<evidence type="ECO:0000313" key="15">
    <source>
        <dbReference type="Proteomes" id="UP000235371"/>
    </source>
</evidence>
<name>A0A2J6SHT3_9HELO</name>
<evidence type="ECO:0000259" key="11">
    <source>
        <dbReference type="Pfam" id="PF11781"/>
    </source>
</evidence>
<dbReference type="GeneID" id="36586854"/>
<evidence type="ECO:0000256" key="3">
    <source>
        <dbReference type="ARBA" id="ARBA00022723"/>
    </source>
</evidence>
<dbReference type="GO" id="GO:0070860">
    <property type="term" value="C:RNA polymerase I core factor complex"/>
    <property type="evidence" value="ECO:0007669"/>
    <property type="project" value="InterPro"/>
</dbReference>
<keyword evidence="15" id="KW-1185">Reference proteome</keyword>
<evidence type="ECO:0000313" key="14">
    <source>
        <dbReference type="EMBL" id="PMD50331.1"/>
    </source>
</evidence>
<reference evidence="14 15" key="1">
    <citation type="submission" date="2016-04" db="EMBL/GenBank/DDBJ databases">
        <title>A degradative enzymes factory behind the ericoid mycorrhizal symbiosis.</title>
        <authorList>
            <consortium name="DOE Joint Genome Institute"/>
            <person name="Martino E."/>
            <person name="Morin E."/>
            <person name="Grelet G."/>
            <person name="Kuo A."/>
            <person name="Kohler A."/>
            <person name="Daghino S."/>
            <person name="Barry K."/>
            <person name="Choi C."/>
            <person name="Cichocki N."/>
            <person name="Clum A."/>
            <person name="Copeland A."/>
            <person name="Hainaut M."/>
            <person name="Haridas S."/>
            <person name="Labutti K."/>
            <person name="Lindquist E."/>
            <person name="Lipzen A."/>
            <person name="Khouja H.-R."/>
            <person name="Murat C."/>
            <person name="Ohm R."/>
            <person name="Olson A."/>
            <person name="Spatafora J."/>
            <person name="Veneault-Fourrey C."/>
            <person name="Henrissat B."/>
            <person name="Grigoriev I."/>
            <person name="Martin F."/>
            <person name="Perotto S."/>
        </authorList>
    </citation>
    <scope>NUCLEOTIDE SEQUENCE [LARGE SCALE GENOMIC DNA]</scope>
    <source>
        <strain evidence="14 15">E</strain>
    </source>
</reference>
<dbReference type="InterPro" id="IPR048538">
    <property type="entry name" value="Rrn7_cyclin_C"/>
</dbReference>
<dbReference type="GO" id="GO:0042790">
    <property type="term" value="P:nucleolar large rRNA transcription by RNA polymerase I"/>
    <property type="evidence" value="ECO:0007669"/>
    <property type="project" value="TreeGrafter"/>
</dbReference>
<dbReference type="STRING" id="1095630.A0A2J6SHT3"/>
<feature type="region of interest" description="Disordered" evidence="10">
    <location>
        <begin position="157"/>
        <end position="179"/>
    </location>
</feature>
<evidence type="ECO:0000256" key="4">
    <source>
        <dbReference type="ARBA" id="ARBA00022771"/>
    </source>
</evidence>
<dbReference type="OrthoDB" id="428577at2759"/>
<dbReference type="Pfam" id="PF20645">
    <property type="entry name" value="Rrn7_cyclin_C"/>
    <property type="match status" value="1"/>
</dbReference>
<dbReference type="AlphaFoldDB" id="A0A2J6SHT3"/>
<dbReference type="InterPro" id="IPR021752">
    <property type="entry name" value="TF_Rrn7_Zf"/>
</dbReference>
<keyword evidence="7" id="KW-0238">DNA-binding</keyword>
<evidence type="ECO:0000256" key="6">
    <source>
        <dbReference type="ARBA" id="ARBA00023015"/>
    </source>
</evidence>
<feature type="region of interest" description="Disordered" evidence="10">
    <location>
        <begin position="55"/>
        <end position="77"/>
    </location>
</feature>
<keyword evidence="3" id="KW-0479">Metal-binding</keyword>
<dbReference type="GO" id="GO:0001164">
    <property type="term" value="F:RNA polymerase I core promoter sequence-specific DNA binding"/>
    <property type="evidence" value="ECO:0007669"/>
    <property type="project" value="InterPro"/>
</dbReference>
<evidence type="ECO:0000256" key="5">
    <source>
        <dbReference type="ARBA" id="ARBA00022833"/>
    </source>
</evidence>
<keyword evidence="4" id="KW-0863">Zinc-finger</keyword>
<dbReference type="GO" id="GO:0008270">
    <property type="term" value="F:zinc ion binding"/>
    <property type="evidence" value="ECO:0007669"/>
    <property type="project" value="UniProtKB-KW"/>
</dbReference>
<evidence type="ECO:0000256" key="8">
    <source>
        <dbReference type="ARBA" id="ARBA00023163"/>
    </source>
</evidence>
<keyword evidence="9" id="KW-0539">Nucleus</keyword>
<feature type="domain" description="RRN7-type" evidence="11">
    <location>
        <begin position="23"/>
        <end position="55"/>
    </location>
</feature>
<dbReference type="Pfam" id="PF20644">
    <property type="entry name" value="Rrn7_cyclin_N"/>
    <property type="match status" value="1"/>
</dbReference>
<evidence type="ECO:0000256" key="1">
    <source>
        <dbReference type="ARBA" id="ARBA00004604"/>
    </source>
</evidence>
<evidence type="ECO:0000256" key="2">
    <source>
        <dbReference type="ARBA" id="ARBA00006899"/>
    </source>
</evidence>
<gene>
    <name evidence="14" type="ORF">K444DRAFT_603549</name>
</gene>
<dbReference type="InterPro" id="IPR048540">
    <property type="entry name" value="Rrn7_cyclin_N"/>
</dbReference>
<comment type="similarity">
    <text evidence="2">Belongs to the RRN7/TAF1B family.</text>
</comment>
<evidence type="ECO:0000256" key="9">
    <source>
        <dbReference type="ARBA" id="ARBA00023242"/>
    </source>
</evidence>
<dbReference type="InterPro" id="IPR033599">
    <property type="entry name" value="TAF1B/Rrn7"/>
</dbReference>
<dbReference type="RefSeq" id="XP_024727235.1">
    <property type="nucleotide sequence ID" value="XM_024878777.1"/>
</dbReference>
<keyword evidence="8" id="KW-0804">Transcription</keyword>
<evidence type="ECO:0000256" key="7">
    <source>
        <dbReference type="ARBA" id="ARBA00023125"/>
    </source>
</evidence>
<evidence type="ECO:0000259" key="13">
    <source>
        <dbReference type="Pfam" id="PF20645"/>
    </source>
</evidence>
<dbReference type="FunCoup" id="A0A2J6SHT3">
    <property type="interactions" value="39"/>
</dbReference>
<dbReference type="InParanoid" id="A0A2J6SHT3"/>
<accession>A0A2J6SHT3</accession>
<keyword evidence="5" id="KW-0862">Zinc</keyword>
<protein>
    <submittedName>
        <fullName evidence="14">Uncharacterized protein</fullName>
    </submittedName>
</protein>
<dbReference type="Pfam" id="PF11781">
    <property type="entry name" value="Zn_ribbon_RRN7"/>
    <property type="match status" value="1"/>
</dbReference>
<dbReference type="PANTHER" id="PTHR31576:SF2">
    <property type="entry name" value="TATA BOX-BINDING PROTEIN-ASSOCIATED FACTOR RNA POLYMERASE I SUBUNIT B"/>
    <property type="match status" value="1"/>
</dbReference>
<dbReference type="PANTHER" id="PTHR31576">
    <property type="entry name" value="TATA BOX-BINDING PROTEIN-ASSOCIATED FACTOR RNA POLYMERASE I SUBUNIT B"/>
    <property type="match status" value="1"/>
</dbReference>
<organism evidence="14 15">
    <name type="scientific">Hyaloscypha bicolor E</name>
    <dbReference type="NCBI Taxonomy" id="1095630"/>
    <lineage>
        <taxon>Eukaryota</taxon>
        <taxon>Fungi</taxon>
        <taxon>Dikarya</taxon>
        <taxon>Ascomycota</taxon>
        <taxon>Pezizomycotina</taxon>
        <taxon>Leotiomycetes</taxon>
        <taxon>Helotiales</taxon>
        <taxon>Hyaloscyphaceae</taxon>
        <taxon>Hyaloscypha</taxon>
        <taxon>Hyaloscypha bicolor</taxon>
    </lineage>
</organism>
<sequence>MSLEIRPRSTRQMSSHVEYQKFRRGESCTEEGCRARKFYIEDGKKFCQRGHEQAGFTQTQQDEDDWNAQGKKTRRAREQRERVETVLSGGEARVLFLECYQLILWKQCHWLVNVKGFPRELETVMRDLWGLRMGIIQKVGDERDGYGSGTGTMMFSSASEGESLDSDATGGKSLGSRRSRKSVAAEERLPRLIETLGLCYLGTLLLRLPTSLGEFYKWAAHEELVYTRAIKEVPKEMRSKLPGHFFSALEIRAPLKGGTLYSAALDLVEFYNLHFEMVFPPLNYPLLIFKHIRDLGLPVEIYPAVRRLATLLELDFSFPILHKKTYRVSGYPEIQLMSLIVIATKLSHPFDDIKRVPYSETDPTTVKVDWAKWRKIMAEAPTKGLRRGEEIKITDADVMKMSGKQMDDYLDWYQRTWIDDRNPEIAEQILELFSLSDLPPSLAQDSDYEQRVEHLKEVQRNLTLQNWKPVKFGEGDEIRRPGELYKRYRRVEELHENAKEFHELAGGSFPFIFESKS</sequence>
<feature type="domain" description="Rrn7/TAF1B N-terminal cyclin" evidence="12">
    <location>
        <begin position="100"/>
        <end position="235"/>
    </location>
</feature>
<feature type="domain" description="Rrn7/TAF1B C-terminal cyclin" evidence="13">
    <location>
        <begin position="254"/>
        <end position="417"/>
    </location>
</feature>
<evidence type="ECO:0000256" key="10">
    <source>
        <dbReference type="SAM" id="MobiDB-lite"/>
    </source>
</evidence>
<keyword evidence="6" id="KW-0805">Transcription regulation</keyword>
<comment type="subcellular location">
    <subcellularLocation>
        <location evidence="1">Nucleus</location>
        <location evidence="1">Nucleolus</location>
    </subcellularLocation>
</comment>
<dbReference type="Proteomes" id="UP000235371">
    <property type="component" value="Unassembled WGS sequence"/>
</dbReference>